<accession>A0A7T8GLA0</accession>
<dbReference type="GO" id="GO:0004385">
    <property type="term" value="F:GMP kinase activity"/>
    <property type="evidence" value="ECO:0007669"/>
    <property type="project" value="TreeGrafter"/>
</dbReference>
<evidence type="ECO:0000256" key="1">
    <source>
        <dbReference type="ARBA" id="ARBA00005790"/>
    </source>
</evidence>
<keyword evidence="6" id="KW-1185">Reference proteome</keyword>
<evidence type="ECO:0000256" key="2">
    <source>
        <dbReference type="ARBA" id="ARBA00022679"/>
    </source>
</evidence>
<name>A0A7T8GLA0_CALRO</name>
<keyword evidence="2" id="KW-0808">Transferase</keyword>
<comment type="similarity">
    <text evidence="1">Belongs to the guanylate kinase family.</text>
</comment>
<dbReference type="Pfam" id="PF00625">
    <property type="entry name" value="Guanylate_kin"/>
    <property type="match status" value="1"/>
</dbReference>
<evidence type="ECO:0000259" key="4">
    <source>
        <dbReference type="PROSITE" id="PS50052"/>
    </source>
</evidence>
<keyword evidence="3" id="KW-0418">Kinase</keyword>
<dbReference type="InterPro" id="IPR008145">
    <property type="entry name" value="GK/Ca_channel_bsu"/>
</dbReference>
<dbReference type="PROSITE" id="PS50052">
    <property type="entry name" value="GUANYLATE_KINASE_2"/>
    <property type="match status" value="1"/>
</dbReference>
<organism evidence="5 6">
    <name type="scientific">Caligus rogercresseyi</name>
    <name type="common">Sea louse</name>
    <dbReference type="NCBI Taxonomy" id="217165"/>
    <lineage>
        <taxon>Eukaryota</taxon>
        <taxon>Metazoa</taxon>
        <taxon>Ecdysozoa</taxon>
        <taxon>Arthropoda</taxon>
        <taxon>Crustacea</taxon>
        <taxon>Multicrustacea</taxon>
        <taxon>Hexanauplia</taxon>
        <taxon>Copepoda</taxon>
        <taxon>Siphonostomatoida</taxon>
        <taxon>Caligidae</taxon>
        <taxon>Caligus</taxon>
    </lineage>
</organism>
<dbReference type="SUPFAM" id="SSF52540">
    <property type="entry name" value="P-loop containing nucleoside triphosphate hydrolases"/>
    <property type="match status" value="1"/>
</dbReference>
<dbReference type="PANTHER" id="PTHR23117">
    <property type="entry name" value="GUANYLATE KINASE-RELATED"/>
    <property type="match status" value="1"/>
</dbReference>
<feature type="domain" description="Guanylate kinase-like" evidence="4">
    <location>
        <begin position="1"/>
        <end position="90"/>
    </location>
</feature>
<dbReference type="InterPro" id="IPR008144">
    <property type="entry name" value="Guanylate_kin-like_dom"/>
</dbReference>
<dbReference type="Proteomes" id="UP000595437">
    <property type="component" value="Chromosome 20"/>
</dbReference>
<dbReference type="OrthoDB" id="6334211at2759"/>
<evidence type="ECO:0000256" key="3">
    <source>
        <dbReference type="ARBA" id="ARBA00022777"/>
    </source>
</evidence>
<dbReference type="GO" id="GO:0005829">
    <property type="term" value="C:cytosol"/>
    <property type="evidence" value="ECO:0007669"/>
    <property type="project" value="TreeGrafter"/>
</dbReference>
<dbReference type="Gene3D" id="3.40.50.300">
    <property type="entry name" value="P-loop containing nucleotide triphosphate hydrolases"/>
    <property type="match status" value="1"/>
</dbReference>
<dbReference type="EMBL" id="CP045909">
    <property type="protein sequence ID" value="QQP32325.1"/>
    <property type="molecule type" value="Genomic_DNA"/>
</dbReference>
<proteinExistence type="inferred from homology"/>
<dbReference type="PANTHER" id="PTHR23117:SF13">
    <property type="entry name" value="GUANYLATE KINASE"/>
    <property type="match status" value="1"/>
</dbReference>
<dbReference type="AlphaFoldDB" id="A0A7T8GLA0"/>
<evidence type="ECO:0000313" key="5">
    <source>
        <dbReference type="EMBL" id="QQP32325.1"/>
    </source>
</evidence>
<dbReference type="InterPro" id="IPR027417">
    <property type="entry name" value="P-loop_NTPase"/>
</dbReference>
<reference evidence="6" key="1">
    <citation type="submission" date="2021-01" db="EMBL/GenBank/DDBJ databases">
        <title>Caligus Genome Assembly.</title>
        <authorList>
            <person name="Gallardo-Escarate C."/>
        </authorList>
    </citation>
    <scope>NUCLEOTIDE SEQUENCE [LARGE SCALE GENOMIC DNA]</scope>
</reference>
<gene>
    <name evidence="5" type="ORF">FKW44_024598</name>
</gene>
<sequence length="90" mass="10074">MKTRGDFIENAEFSGNLYGTSFAAVEAVASTENEGGKVVCILDIDAQGVRQVKLKEDLLKPLYVFIRVPSLEVLEERLSRPWNRKRGISC</sequence>
<evidence type="ECO:0000313" key="6">
    <source>
        <dbReference type="Proteomes" id="UP000595437"/>
    </source>
</evidence>
<protein>
    <recommendedName>
        <fullName evidence="4">Guanylate kinase-like domain-containing protein</fullName>
    </recommendedName>
</protein>